<protein>
    <submittedName>
        <fullName evidence="1">LexA-binding, inner membrane-associated putative hydrolase</fullName>
    </submittedName>
</protein>
<evidence type="ECO:0000313" key="2">
    <source>
        <dbReference type="Proteomes" id="UP000184517"/>
    </source>
</evidence>
<organism evidence="1 2">
    <name type="scientific">Marinomonas polaris DSM 16579</name>
    <dbReference type="NCBI Taxonomy" id="1122206"/>
    <lineage>
        <taxon>Bacteria</taxon>
        <taxon>Pseudomonadati</taxon>
        <taxon>Pseudomonadota</taxon>
        <taxon>Gammaproteobacteria</taxon>
        <taxon>Oceanospirillales</taxon>
        <taxon>Oceanospirillaceae</taxon>
        <taxon>Marinomonas</taxon>
    </lineage>
</organism>
<dbReference type="Pfam" id="PF04307">
    <property type="entry name" value="YdjM"/>
    <property type="match status" value="1"/>
</dbReference>
<dbReference type="AlphaFoldDB" id="A0A1M5KIL5"/>
<dbReference type="RefSeq" id="WP_072841612.1">
    <property type="nucleotide sequence ID" value="NZ_FQVF01000023.1"/>
</dbReference>
<proteinExistence type="predicted"/>
<accession>A0A1M5KIL5</accession>
<reference evidence="2" key="1">
    <citation type="submission" date="2016-11" db="EMBL/GenBank/DDBJ databases">
        <authorList>
            <person name="Varghese N."/>
            <person name="Submissions S."/>
        </authorList>
    </citation>
    <scope>NUCLEOTIDE SEQUENCE [LARGE SCALE GENOMIC DNA]</scope>
    <source>
        <strain evidence="2">DSM 16579</strain>
    </source>
</reference>
<evidence type="ECO:0000313" key="1">
    <source>
        <dbReference type="EMBL" id="SHG52652.1"/>
    </source>
</evidence>
<gene>
    <name evidence="1" type="ORF">SAMN02745753_04076</name>
</gene>
<sequence>MPNANTHMLVGGAISLTTVLLDKDKHPISHHIAMAPIIGAFMGRLPDILEPAIHPNHRQFFHGVTVLALLSVGMLKVYQWSPEELSNKFVRGVLIVAGVAYLSHLICDAATPMGLPLLGKI</sequence>
<dbReference type="EMBL" id="FQVF01000023">
    <property type="protein sequence ID" value="SHG52652.1"/>
    <property type="molecule type" value="Genomic_DNA"/>
</dbReference>
<name>A0A1M5KIL5_9GAMM</name>
<dbReference type="InterPro" id="IPR007404">
    <property type="entry name" value="YdjM-like"/>
</dbReference>
<keyword evidence="2" id="KW-1185">Reference proteome</keyword>
<dbReference type="OrthoDB" id="9154610at2"/>
<dbReference type="Proteomes" id="UP000184517">
    <property type="component" value="Unassembled WGS sequence"/>
</dbReference>
<keyword evidence="1" id="KW-0378">Hydrolase</keyword>
<dbReference type="STRING" id="1122206.SAMN02745753_04076"/>
<dbReference type="GO" id="GO:0016787">
    <property type="term" value="F:hydrolase activity"/>
    <property type="evidence" value="ECO:0007669"/>
    <property type="project" value="UniProtKB-KW"/>
</dbReference>